<dbReference type="CDD" id="cd14503">
    <property type="entry name" value="PTP-bact"/>
    <property type="match status" value="1"/>
</dbReference>
<dbReference type="Gene3D" id="3.60.15.10">
    <property type="entry name" value="Ribonuclease Z/Hydroxyacylglutathione hydrolase-like"/>
    <property type="match status" value="1"/>
</dbReference>
<dbReference type="InterPro" id="IPR044528">
    <property type="entry name" value="POD-like_MBL-fold"/>
</dbReference>
<keyword evidence="4" id="KW-1185">Reference proteome</keyword>
<dbReference type="PANTHER" id="PTHR43084">
    <property type="entry name" value="PERSULFIDE DIOXYGENASE ETHE1"/>
    <property type="match status" value="1"/>
</dbReference>
<reference evidence="3" key="1">
    <citation type="submission" date="2013-04" db="EMBL/GenBank/DDBJ databases">
        <title>The genome sequencing project of 58 acetic acid bacteria.</title>
        <authorList>
            <person name="Okamoto-Kainuma A."/>
            <person name="Ishikawa M."/>
            <person name="Umino S."/>
            <person name="Koizumi Y."/>
            <person name="Shiwa Y."/>
            <person name="Yoshikawa H."/>
            <person name="Matsutani M."/>
            <person name="Matsushita K."/>
        </authorList>
    </citation>
    <scope>NUCLEOTIDE SEQUENCE</scope>
    <source>
        <strain evidence="3">DSM 15669</strain>
    </source>
</reference>
<accession>A0ABQ0NZL1</accession>
<name>A0ABQ0NZL1_9PROT</name>
<dbReference type="SUPFAM" id="SSF52799">
    <property type="entry name" value="(Phosphotyrosine protein) phosphatases II"/>
    <property type="match status" value="1"/>
</dbReference>
<dbReference type="InterPro" id="IPR005939">
    <property type="entry name" value="BLH_phosphatase-like"/>
</dbReference>
<gene>
    <name evidence="3" type="ORF">AA15669_1391</name>
</gene>
<dbReference type="SUPFAM" id="SSF56281">
    <property type="entry name" value="Metallo-hydrolase/oxidoreductase"/>
    <property type="match status" value="1"/>
</dbReference>
<dbReference type="EMBL" id="BAQD01000032">
    <property type="protein sequence ID" value="GBQ07468.1"/>
    <property type="molecule type" value="Genomic_DNA"/>
</dbReference>
<dbReference type="RefSeq" id="WP_018981034.1">
    <property type="nucleotide sequence ID" value="NZ_BAQD01000032.1"/>
</dbReference>
<evidence type="ECO:0000259" key="2">
    <source>
        <dbReference type="SMART" id="SM00849"/>
    </source>
</evidence>
<dbReference type="Proteomes" id="UP001062901">
    <property type="component" value="Unassembled WGS sequence"/>
</dbReference>
<dbReference type="Gene3D" id="3.90.190.10">
    <property type="entry name" value="Protein tyrosine phosphatase superfamily"/>
    <property type="match status" value="1"/>
</dbReference>
<evidence type="ECO:0000313" key="3">
    <source>
        <dbReference type="EMBL" id="GBQ07468.1"/>
    </source>
</evidence>
<dbReference type="InterPro" id="IPR051682">
    <property type="entry name" value="Mito_Persulfide_Diox"/>
</dbReference>
<proteinExistence type="predicted"/>
<dbReference type="InterPro" id="IPR001279">
    <property type="entry name" value="Metallo-B-lactamas"/>
</dbReference>
<comment type="caution">
    <text evidence="3">The sequence shown here is derived from an EMBL/GenBank/DDBJ whole genome shotgun (WGS) entry which is preliminary data.</text>
</comment>
<feature type="domain" description="Metallo-beta-lactamase" evidence="2">
    <location>
        <begin position="156"/>
        <end position="345"/>
    </location>
</feature>
<protein>
    <submittedName>
        <fullName evidence="3">Metallo-beta-lactamase</fullName>
    </submittedName>
</protein>
<keyword evidence="1" id="KW-0479">Metal-binding</keyword>
<dbReference type="Pfam" id="PF00753">
    <property type="entry name" value="Lactamase_B"/>
    <property type="match status" value="1"/>
</dbReference>
<dbReference type="CDD" id="cd07724">
    <property type="entry name" value="POD-like_MBL-fold"/>
    <property type="match status" value="1"/>
</dbReference>
<dbReference type="InterPro" id="IPR029021">
    <property type="entry name" value="Prot-tyrosine_phosphatase-like"/>
</dbReference>
<dbReference type="PANTHER" id="PTHR43084:SF1">
    <property type="entry name" value="PERSULFIDE DIOXYGENASE ETHE1, MITOCHONDRIAL"/>
    <property type="match status" value="1"/>
</dbReference>
<evidence type="ECO:0000313" key="4">
    <source>
        <dbReference type="Proteomes" id="UP001062901"/>
    </source>
</evidence>
<evidence type="ECO:0000256" key="1">
    <source>
        <dbReference type="ARBA" id="ARBA00022723"/>
    </source>
</evidence>
<sequence>MKCIRINDQLTISEQPNLDTLASLKKEGFTDVVNLRPDDEAPAYPLHKTAAHTAREAGLNYHYIPVTLKNIKRADIRAFQDVLTHHRGPIFAHCASGKRVMSLYALGLALDGHLRADDIISFGRSQGFDLQEAQAWFKHEQQRPLLVEGFFDPRTWTAQYIVTDPATKHCAIIDPVLDFDEKSGTTSTRNADHLLSYVKQHDLTIDWILDTHPHADHFSAAHYLRSKTGAPMGIGAQVTAVQKLWKDLYNLPSLPTDGSQWDRLFNDGDTFTIGSRTGHVWASPGHTLASVSFLIDDAIFVHDTMFMPDSGTARTDFPGGSAHTLWQSLERILSLPDETRVFTGHDYQPDGRHPQWESTIREQKEENPHLKNMTEEGFITLRETRDHTLPMPKLLLPALQVNIRGGQLPEPEDNGRRYLKIPLNAIDDAAW</sequence>
<dbReference type="Pfam" id="PF04273">
    <property type="entry name" value="BLH_phosphatase"/>
    <property type="match status" value="1"/>
</dbReference>
<dbReference type="SMART" id="SM00849">
    <property type="entry name" value="Lactamase_B"/>
    <property type="match status" value="1"/>
</dbReference>
<organism evidence="3 4">
    <name type="scientific">Saccharibacter floricola DSM 15669</name>
    <dbReference type="NCBI Taxonomy" id="1123227"/>
    <lineage>
        <taxon>Bacteria</taxon>
        <taxon>Pseudomonadati</taxon>
        <taxon>Pseudomonadota</taxon>
        <taxon>Alphaproteobacteria</taxon>
        <taxon>Acetobacterales</taxon>
        <taxon>Acetobacteraceae</taxon>
        <taxon>Saccharibacter</taxon>
    </lineage>
</organism>
<dbReference type="InterPro" id="IPR053449">
    <property type="entry name" value="MBL-like_hydrolase"/>
</dbReference>
<dbReference type="InterPro" id="IPR036866">
    <property type="entry name" value="RibonucZ/Hydroxyglut_hydro"/>
</dbReference>
<dbReference type="NCBIfam" id="NF040641">
    <property type="entry name" value="bifunc_ST_SDO"/>
    <property type="match status" value="1"/>
</dbReference>